<dbReference type="Proteomes" id="UP001158576">
    <property type="component" value="Chromosome XSR"/>
</dbReference>
<dbReference type="PANTHER" id="PTHR46005">
    <property type="entry name" value="RHO GTPASE-ACTIVATING PROTEIN 190"/>
    <property type="match status" value="1"/>
</dbReference>
<dbReference type="SUPFAM" id="SSF48350">
    <property type="entry name" value="GTPase activation domain, GAP"/>
    <property type="match status" value="1"/>
</dbReference>
<protein>
    <submittedName>
        <fullName evidence="3">Oidioi.mRNA.OKI2018_I69.XSR.g14414.t3.cds</fullName>
    </submittedName>
</protein>
<feature type="region of interest" description="Disordered" evidence="1">
    <location>
        <begin position="1070"/>
        <end position="1093"/>
    </location>
</feature>
<organism evidence="3 4">
    <name type="scientific">Oikopleura dioica</name>
    <name type="common">Tunicate</name>
    <dbReference type="NCBI Taxonomy" id="34765"/>
    <lineage>
        <taxon>Eukaryota</taxon>
        <taxon>Metazoa</taxon>
        <taxon>Chordata</taxon>
        <taxon>Tunicata</taxon>
        <taxon>Appendicularia</taxon>
        <taxon>Copelata</taxon>
        <taxon>Oikopleuridae</taxon>
        <taxon>Oikopleura</taxon>
    </lineage>
</organism>
<keyword evidence="4" id="KW-1185">Reference proteome</keyword>
<dbReference type="InterPro" id="IPR008936">
    <property type="entry name" value="Rho_GTPase_activation_prot"/>
</dbReference>
<proteinExistence type="predicted"/>
<dbReference type="Gene3D" id="1.10.555.10">
    <property type="entry name" value="Rho GTPase activation protein"/>
    <property type="match status" value="1"/>
</dbReference>
<accession>A0ABN7SEQ0</accession>
<sequence length="1359" mass="153819">MFKNEKGKRTSSSYKVSVIGCSGPVASNSNQLGGDSDLVGIGKSSFCARFMYPDQDEYSQMDKRSIISSVDFASGLINYHHTLWWGTTTVEPDEKTELSFSLLEQTVFVDDSSLKVFDADKLKKEPYEKRCAIEVFKNWRQKKFKGFANFHDTPEHENDKMPDKFKIDAFLLLIDVSKERHDKQPIENQLVIVEKILKNMKDIKKTPVVVALTKYDKVAESPRLEDDISGKVKNFFKRPEIEKKLLKQREVPIIETSADENVNISETFQVIASLVDKRRNNKESRKSVEVKPFRQAREEVLKNEARINEDFKEFLKENLVQYETTYKELEKKFHPDSSAFKTFVRLFGTSMARKVLRERVKDLKNLYHDTIIRGYKHYVDMALGELIADSFQNATPTWDELIEEVKTKNNFNKWFITLPNYDAVNGHNGKSGNDGKYWYEDEHVNQTSDIRIPIHVLTDEYAGELFKKDTLGKIERLKLANHALRSASSLQLTEQSKSTNSIPNRLGKCSSPSIHSSSTNEQMSENDLSSIGKPDHTAFRLNPNRWCWNGDRNNTIKILFLSQSPIPLQKFSESLGTGVEIFQFNESFSKMDLNQLYPPHSPNGIMAVYSDGENLQFCKNWLTSATLEDDAPLKAIPVSLVMNPDHDMDPYKRQRHAIDGSEFFNEINGSLSAGFFFSPPSNQQLHLPQKMKEFVHELANLPSIRSSVMNASTNQKLQEVSGGPLIDESSIVLGVCAPALDKEPSEIFQKYLSNQAQQLNYGVGKYGPNWLQIDDIIFEFFEFGSGSSLEQPDVSHVDGLIFCFSKLNGLQSCAEFFSRSPASKKPFQLFQSTSSHSTEDSFQRLASEKFGEVKYEIIRSSQLLSPLLTKEQQNEARLDRKFEEIINAAKASKSIGRMFSDGTVETLATPDSTFSTLDKNSNFGSSSISVESSDAAENVRDRAMRFNQAHFPATRSKVTVNHHVGRLDRSKLEGLDAKLADVYSEKRRVSMPTSMIGDFLSPSIASSLSSSVTRVSDQGLENGKTTGKKVKKRRSKANDLNTSLKDSDTESLHDMSTSVAAISNKQENSSILSQLDTHHSKNSKSRPRFTTPKPIREFLGMEKSQSNSSTAKGVSPFTPNPLHHGGYSDRFFRRELGDEGTFENLEGPDALVPVFLKVIVTAIESSSLDYEGLYRVPADSKKRSLLLKHFDETFKNSSDFDFGDLSLAPNTLAGCVSWFLSPKNLPSPIIPESLQEDLVKAIAPTSESAPPPWERIRNVLLELPVREKGLANWHTLRFICRHLYCVSEKSEINKMSCRNLATCLCPTFFPLKDPSQYQSESFSGDLIEILICLIEHHDSIFRDDPKRIKLMKQEYLRKK</sequence>
<dbReference type="Gene3D" id="1.10.10.440">
    <property type="entry name" value="FF domain"/>
    <property type="match status" value="1"/>
</dbReference>
<feature type="compositionally biased region" description="Polar residues" evidence="1">
    <location>
        <begin position="491"/>
        <end position="503"/>
    </location>
</feature>
<feature type="compositionally biased region" description="Basic residues" evidence="1">
    <location>
        <begin position="1026"/>
        <end position="1035"/>
    </location>
</feature>
<dbReference type="InterPro" id="IPR051978">
    <property type="entry name" value="Rho-GAP_domain"/>
</dbReference>
<name>A0ABN7SEQ0_OIKDI</name>
<dbReference type="CDD" id="cd00159">
    <property type="entry name" value="RhoGAP"/>
    <property type="match status" value="1"/>
</dbReference>
<dbReference type="SUPFAM" id="SSF52540">
    <property type="entry name" value="P-loop containing nucleoside triphosphate hydrolases"/>
    <property type="match status" value="1"/>
</dbReference>
<dbReference type="Gene3D" id="3.40.50.300">
    <property type="entry name" value="P-loop containing nucleotide triphosphate hydrolases"/>
    <property type="match status" value="1"/>
</dbReference>
<feature type="compositionally biased region" description="Polar residues" evidence="1">
    <location>
        <begin position="510"/>
        <end position="529"/>
    </location>
</feature>
<dbReference type="InterPro" id="IPR027417">
    <property type="entry name" value="P-loop_NTPase"/>
</dbReference>
<dbReference type="Pfam" id="PF00620">
    <property type="entry name" value="RhoGAP"/>
    <property type="match status" value="1"/>
</dbReference>
<evidence type="ECO:0000313" key="3">
    <source>
        <dbReference type="EMBL" id="CAG5095957.1"/>
    </source>
</evidence>
<evidence type="ECO:0000259" key="2">
    <source>
        <dbReference type="PROSITE" id="PS50238"/>
    </source>
</evidence>
<dbReference type="SMART" id="SM00324">
    <property type="entry name" value="RhoGAP"/>
    <property type="match status" value="1"/>
</dbReference>
<gene>
    <name evidence="3" type="ORF">OKIOD_LOCUS5972</name>
</gene>
<feature type="region of interest" description="Disordered" evidence="1">
    <location>
        <begin position="491"/>
        <end position="534"/>
    </location>
</feature>
<dbReference type="InterPro" id="IPR036517">
    <property type="entry name" value="FF_domain_sf"/>
</dbReference>
<dbReference type="EMBL" id="OU015569">
    <property type="protein sequence ID" value="CAG5095957.1"/>
    <property type="molecule type" value="Genomic_DNA"/>
</dbReference>
<dbReference type="CDD" id="cd00882">
    <property type="entry name" value="Ras_like_GTPase"/>
    <property type="match status" value="1"/>
</dbReference>
<feature type="region of interest" description="Disordered" evidence="1">
    <location>
        <begin position="1011"/>
        <end position="1052"/>
    </location>
</feature>
<reference evidence="3 4" key="1">
    <citation type="submission" date="2021-04" db="EMBL/GenBank/DDBJ databases">
        <authorList>
            <person name="Bliznina A."/>
        </authorList>
    </citation>
    <scope>NUCLEOTIDE SEQUENCE [LARGE SCALE GENOMIC DNA]</scope>
</reference>
<evidence type="ECO:0000313" key="4">
    <source>
        <dbReference type="Proteomes" id="UP001158576"/>
    </source>
</evidence>
<evidence type="ECO:0000256" key="1">
    <source>
        <dbReference type="SAM" id="MobiDB-lite"/>
    </source>
</evidence>
<dbReference type="InterPro" id="IPR000198">
    <property type="entry name" value="RhoGAP_dom"/>
</dbReference>
<dbReference type="PANTHER" id="PTHR46005:SF4">
    <property type="entry name" value="RHO GTPASE-ACTIVATING PROTEIN 190"/>
    <property type="match status" value="1"/>
</dbReference>
<feature type="domain" description="Rho-GAP" evidence="2">
    <location>
        <begin position="1143"/>
        <end position="1341"/>
    </location>
</feature>
<dbReference type="PROSITE" id="PS50238">
    <property type="entry name" value="RHOGAP"/>
    <property type="match status" value="1"/>
</dbReference>